<feature type="transmembrane region" description="Helical" evidence="7">
    <location>
        <begin position="493"/>
        <end position="517"/>
    </location>
</feature>
<gene>
    <name evidence="9" type="ordered locus">Theam_0684</name>
</gene>
<dbReference type="KEGG" id="tam:Theam_0684"/>
<dbReference type="OrthoDB" id="9761224at2"/>
<feature type="transmembrane region" description="Helical" evidence="7">
    <location>
        <begin position="298"/>
        <end position="321"/>
    </location>
</feature>
<evidence type="ECO:0000256" key="7">
    <source>
        <dbReference type="SAM" id="Phobius"/>
    </source>
</evidence>
<dbReference type="InterPro" id="IPR051605">
    <property type="entry name" value="CstA"/>
</dbReference>
<dbReference type="RefSeq" id="WP_013537438.1">
    <property type="nucleotide sequence ID" value="NC_014926.1"/>
</dbReference>
<dbReference type="STRING" id="648996.Theam_0684"/>
<dbReference type="AlphaFoldDB" id="E8T668"/>
<keyword evidence="4 7" id="KW-0812">Transmembrane</keyword>
<feature type="transmembrane region" description="Helical" evidence="7">
    <location>
        <begin position="523"/>
        <end position="547"/>
    </location>
</feature>
<dbReference type="Proteomes" id="UP000006362">
    <property type="component" value="Chromosome"/>
</dbReference>
<feature type="transmembrane region" description="Helical" evidence="7">
    <location>
        <begin position="429"/>
        <end position="445"/>
    </location>
</feature>
<feature type="transmembrane region" description="Helical" evidence="7">
    <location>
        <begin position="390"/>
        <end position="408"/>
    </location>
</feature>
<feature type="transmembrane region" description="Helical" evidence="7">
    <location>
        <begin position="130"/>
        <end position="153"/>
    </location>
</feature>
<proteinExistence type="inferred from homology"/>
<feature type="transmembrane region" description="Helical" evidence="7">
    <location>
        <begin position="173"/>
        <end position="196"/>
    </location>
</feature>
<evidence type="ECO:0000313" key="9">
    <source>
        <dbReference type="EMBL" id="ADU96652.1"/>
    </source>
</evidence>
<accession>E8T668</accession>
<keyword evidence="3" id="KW-1003">Cell membrane</keyword>
<dbReference type="EMBL" id="CP002444">
    <property type="protein sequence ID" value="ADU96652.1"/>
    <property type="molecule type" value="Genomic_DNA"/>
</dbReference>
<feature type="domain" description="CstA N-terminal" evidence="8">
    <location>
        <begin position="3"/>
        <end position="373"/>
    </location>
</feature>
<dbReference type="HOGENOM" id="CLU_010531_4_1_0"/>
<evidence type="ECO:0000259" key="8">
    <source>
        <dbReference type="Pfam" id="PF02554"/>
    </source>
</evidence>
<feature type="transmembrane region" description="Helical" evidence="7">
    <location>
        <begin position="465"/>
        <end position="486"/>
    </location>
</feature>
<reference evidence="9" key="1">
    <citation type="submission" date="2011-01" db="EMBL/GenBank/DDBJ databases">
        <title>Complete sequence of chromosome of Thermovibrio ammonificans HB-1.</title>
        <authorList>
            <consortium name="US DOE Joint Genome Institute"/>
            <person name="Lucas S."/>
            <person name="Copeland A."/>
            <person name="Lapidus A."/>
            <person name="Cheng J.-F."/>
            <person name="Goodwin L."/>
            <person name="Pitluck S."/>
            <person name="Davenport K."/>
            <person name="Detter J.C."/>
            <person name="Han C."/>
            <person name="Tapia R."/>
            <person name="Land M."/>
            <person name="Hauser L."/>
            <person name="Kyrpides N."/>
            <person name="Ivanova N."/>
            <person name="Ovchinnikova G."/>
            <person name="Vetriani C."/>
            <person name="Woyke T."/>
        </authorList>
    </citation>
    <scope>NUCLEOTIDE SEQUENCE [LARGE SCALE GENOMIC DNA]</scope>
    <source>
        <strain evidence="9">HB-1</strain>
    </source>
</reference>
<feature type="transmembrane region" description="Helical" evidence="7">
    <location>
        <begin position="261"/>
        <end position="278"/>
    </location>
</feature>
<name>E8T668_THEA1</name>
<keyword evidence="5 7" id="KW-1133">Transmembrane helix</keyword>
<comment type="similarity">
    <text evidence="2">Belongs to the peptide transporter carbon starvation (CstA) (TC 2.A.114) family.</text>
</comment>
<feature type="transmembrane region" description="Helical" evidence="7">
    <location>
        <begin position="85"/>
        <end position="109"/>
    </location>
</feature>
<feature type="transmembrane region" description="Helical" evidence="7">
    <location>
        <begin position="208"/>
        <end position="225"/>
    </location>
</feature>
<feature type="transmembrane region" description="Helical" evidence="7">
    <location>
        <begin position="231"/>
        <end position="252"/>
    </location>
</feature>
<evidence type="ECO:0000256" key="6">
    <source>
        <dbReference type="ARBA" id="ARBA00023136"/>
    </source>
</evidence>
<dbReference type="GO" id="GO:0005886">
    <property type="term" value="C:plasma membrane"/>
    <property type="evidence" value="ECO:0007669"/>
    <property type="project" value="UniProtKB-SubCell"/>
</dbReference>
<dbReference type="PANTHER" id="PTHR30252:SF0">
    <property type="entry name" value="PEPTIDE TRANSPORTER CSTA"/>
    <property type="match status" value="1"/>
</dbReference>
<evidence type="ECO:0000313" key="10">
    <source>
        <dbReference type="Proteomes" id="UP000006362"/>
    </source>
</evidence>
<dbReference type="Pfam" id="PF02554">
    <property type="entry name" value="CstA"/>
    <property type="match status" value="1"/>
</dbReference>
<evidence type="ECO:0000256" key="3">
    <source>
        <dbReference type="ARBA" id="ARBA00022475"/>
    </source>
</evidence>
<dbReference type="GO" id="GO:0009267">
    <property type="term" value="P:cellular response to starvation"/>
    <property type="evidence" value="ECO:0007669"/>
    <property type="project" value="InterPro"/>
</dbReference>
<feature type="transmembrane region" description="Helical" evidence="7">
    <location>
        <begin position="333"/>
        <end position="358"/>
    </location>
</feature>
<evidence type="ECO:0000256" key="1">
    <source>
        <dbReference type="ARBA" id="ARBA00004651"/>
    </source>
</evidence>
<keyword evidence="10" id="KW-1185">Reference proteome</keyword>
<sequence length="552" mass="59457">MVVALFLFALVFFGLAYRFYGSFLKRKVFALDDSRKTPAHELRDGVDYVPAPAPVLLGHHFSSIAGAGPIVGPITAASSWGWLPAYLWVLIGNVFIGGVHDMSALVASVRNKARSIAEIGGAYLSKRAGFLFKLFIWLALLYVVAVFINVAQITFNASVPLVEGGKVVQKLPIGGGVATAAVIYIFLAVLFGLAVYRFQVPLKWATAVFVLLVYGAVYVGQLFSIHLSPTVWNWILLAYVAVASVTPVWILLQPRDYLSSFLLYGALLGAGLGILLSAGKVEAHLVPFLGFNSDIGPLVPLLFVVIACGSISGFHSLVGSGTTSKQLDKESDALVVGYGAMLLEGIVAVMSVIFVAVLTSGEFEVLKRNVAAIYGAGIGRFMSFLGIPESIGVAFGMLALSSFVLTSTDTGTRLARYVFTELTGIKNRFVATAVSLIIPAFLVFTKYQDPATGKLLPVWKALWPVFGATNQLIAALALFVVMVWLVKTGRGRYWFVAGIPALFMAVITIWALLMLFVKWKLTVIGVAALVQLFLALWIFAEGLLALWKLKEG</sequence>
<evidence type="ECO:0000256" key="5">
    <source>
        <dbReference type="ARBA" id="ARBA00022989"/>
    </source>
</evidence>
<dbReference type="InterPro" id="IPR003706">
    <property type="entry name" value="CstA_N"/>
</dbReference>
<protein>
    <submittedName>
        <fullName evidence="9">Carbon starvation protein CstA</fullName>
    </submittedName>
</protein>
<evidence type="ECO:0000256" key="2">
    <source>
        <dbReference type="ARBA" id="ARBA00007755"/>
    </source>
</evidence>
<dbReference type="PANTHER" id="PTHR30252">
    <property type="entry name" value="INNER MEMBRANE PEPTIDE TRANSPORTER"/>
    <property type="match status" value="1"/>
</dbReference>
<keyword evidence="6 7" id="KW-0472">Membrane</keyword>
<evidence type="ECO:0000256" key="4">
    <source>
        <dbReference type="ARBA" id="ARBA00022692"/>
    </source>
</evidence>
<comment type="subcellular location">
    <subcellularLocation>
        <location evidence="1">Cell membrane</location>
        <topology evidence="1">Multi-pass membrane protein</topology>
    </subcellularLocation>
</comment>
<organism evidence="9 10">
    <name type="scientific">Thermovibrio ammonificans (strain DSM 15698 / JCM 12110 / HB-1)</name>
    <dbReference type="NCBI Taxonomy" id="648996"/>
    <lineage>
        <taxon>Bacteria</taxon>
        <taxon>Pseudomonadati</taxon>
        <taxon>Aquificota</taxon>
        <taxon>Aquificia</taxon>
        <taxon>Desulfurobacteriales</taxon>
        <taxon>Desulfurobacteriaceae</taxon>
        <taxon>Thermovibrio</taxon>
    </lineage>
</organism>
<dbReference type="eggNOG" id="COG1966">
    <property type="taxonomic scope" value="Bacteria"/>
</dbReference>